<sequence length="220" mass="24026">MSLHFAILSSVLAIGASAHPLENTKLPGQHVTAKLRQKRGSFAQVHNGSIIFDPTFVRIEMQTMLVKYSMASQFISGVGLNADTSPDVNYSSFDDTPISKHFQSNSKTLVPQLLSSRSDSETIIGLPGVDYADVHTMPMKDYIGSGNMDILYYGPLEFGSPPQTLTVSVDTGSADTWVPSHCPDCSNEQFDPASSSTYKDTGKKATVTYVRRNNLSLRRL</sequence>
<evidence type="ECO:0000313" key="5">
    <source>
        <dbReference type="Proteomes" id="UP000186601"/>
    </source>
</evidence>
<dbReference type="InterPro" id="IPR021109">
    <property type="entry name" value="Peptidase_aspartic_dom_sf"/>
</dbReference>
<evidence type="ECO:0000256" key="1">
    <source>
        <dbReference type="ARBA" id="ARBA00007447"/>
    </source>
</evidence>
<dbReference type="Pfam" id="PF00026">
    <property type="entry name" value="Asp"/>
    <property type="match status" value="1"/>
</dbReference>
<dbReference type="GO" id="GO:0006508">
    <property type="term" value="P:proteolysis"/>
    <property type="evidence" value="ECO:0007669"/>
    <property type="project" value="InterPro"/>
</dbReference>
<accession>A0A2R6QF00</accession>
<reference evidence="4 5" key="1">
    <citation type="submission" date="2018-02" db="EMBL/GenBank/DDBJ databases">
        <title>Genome sequence of the basidiomycete white-rot fungus Phlebia centrifuga.</title>
        <authorList>
            <person name="Granchi Z."/>
            <person name="Peng M."/>
            <person name="de Vries R.P."/>
            <person name="Hilden K."/>
            <person name="Makela M.R."/>
            <person name="Grigoriev I."/>
            <person name="Riley R."/>
        </authorList>
    </citation>
    <scope>NUCLEOTIDE SEQUENCE [LARGE SCALE GENOMIC DNA]</scope>
    <source>
        <strain evidence="4 5">FBCC195</strain>
    </source>
</reference>
<dbReference type="Gene3D" id="2.40.70.10">
    <property type="entry name" value="Acid Proteases"/>
    <property type="match status" value="1"/>
</dbReference>
<dbReference type="GO" id="GO:0004190">
    <property type="term" value="F:aspartic-type endopeptidase activity"/>
    <property type="evidence" value="ECO:0007669"/>
    <property type="project" value="InterPro"/>
</dbReference>
<comment type="similarity">
    <text evidence="1">Belongs to the peptidase A1 family.</text>
</comment>
<dbReference type="PANTHER" id="PTHR47966">
    <property type="entry name" value="BETA-SITE APP-CLEAVING ENZYME, ISOFORM A-RELATED"/>
    <property type="match status" value="1"/>
</dbReference>
<dbReference type="SUPFAM" id="SSF50630">
    <property type="entry name" value="Acid proteases"/>
    <property type="match status" value="1"/>
</dbReference>
<name>A0A2R6QF00_9APHY</name>
<proteinExistence type="inferred from homology"/>
<gene>
    <name evidence="4" type="ORF">PHLCEN_2v3492</name>
</gene>
<evidence type="ECO:0000259" key="3">
    <source>
        <dbReference type="PROSITE" id="PS51767"/>
    </source>
</evidence>
<dbReference type="AlphaFoldDB" id="A0A2R6QF00"/>
<dbReference type="PANTHER" id="PTHR47966:SF51">
    <property type="entry name" value="BETA-SITE APP-CLEAVING ENZYME, ISOFORM A-RELATED"/>
    <property type="match status" value="1"/>
</dbReference>
<feature type="signal peptide" evidence="2">
    <location>
        <begin position="1"/>
        <end position="18"/>
    </location>
</feature>
<dbReference type="EMBL" id="MLYV02000343">
    <property type="protein sequence ID" value="PSS07209.1"/>
    <property type="molecule type" value="Genomic_DNA"/>
</dbReference>
<evidence type="ECO:0000256" key="2">
    <source>
        <dbReference type="SAM" id="SignalP"/>
    </source>
</evidence>
<feature type="domain" description="Peptidase A1" evidence="3">
    <location>
        <begin position="152"/>
        <end position="220"/>
    </location>
</feature>
<keyword evidence="5" id="KW-1185">Reference proteome</keyword>
<organism evidence="4 5">
    <name type="scientific">Hermanssonia centrifuga</name>
    <dbReference type="NCBI Taxonomy" id="98765"/>
    <lineage>
        <taxon>Eukaryota</taxon>
        <taxon>Fungi</taxon>
        <taxon>Dikarya</taxon>
        <taxon>Basidiomycota</taxon>
        <taxon>Agaricomycotina</taxon>
        <taxon>Agaricomycetes</taxon>
        <taxon>Polyporales</taxon>
        <taxon>Meruliaceae</taxon>
        <taxon>Hermanssonia</taxon>
    </lineage>
</organism>
<protein>
    <recommendedName>
        <fullName evidence="3">Peptidase A1 domain-containing protein</fullName>
    </recommendedName>
</protein>
<evidence type="ECO:0000313" key="4">
    <source>
        <dbReference type="EMBL" id="PSS07209.1"/>
    </source>
</evidence>
<feature type="chain" id="PRO_5015316751" description="Peptidase A1 domain-containing protein" evidence="2">
    <location>
        <begin position="19"/>
        <end position="220"/>
    </location>
</feature>
<dbReference type="InterPro" id="IPR001461">
    <property type="entry name" value="Aspartic_peptidase_A1"/>
</dbReference>
<dbReference type="Proteomes" id="UP000186601">
    <property type="component" value="Unassembled WGS sequence"/>
</dbReference>
<dbReference type="OrthoDB" id="2747330at2759"/>
<dbReference type="PROSITE" id="PS51767">
    <property type="entry name" value="PEPTIDASE_A1"/>
    <property type="match status" value="1"/>
</dbReference>
<dbReference type="STRING" id="98765.A0A2R6QF00"/>
<dbReference type="InterPro" id="IPR033121">
    <property type="entry name" value="PEPTIDASE_A1"/>
</dbReference>
<keyword evidence="2" id="KW-0732">Signal</keyword>
<comment type="caution">
    <text evidence="4">The sequence shown here is derived from an EMBL/GenBank/DDBJ whole genome shotgun (WGS) entry which is preliminary data.</text>
</comment>